<dbReference type="Proteomes" id="UP000014760">
    <property type="component" value="Unassembled WGS sequence"/>
</dbReference>
<evidence type="ECO:0000313" key="6">
    <source>
        <dbReference type="EnsemblMetazoa" id="CapteP191290"/>
    </source>
</evidence>
<dbReference type="GO" id="GO:0005886">
    <property type="term" value="C:plasma membrane"/>
    <property type="evidence" value="ECO:0007669"/>
    <property type="project" value="TreeGrafter"/>
</dbReference>
<evidence type="ECO:0000259" key="4">
    <source>
        <dbReference type="Pfam" id="PF19028"/>
    </source>
</evidence>
<evidence type="ECO:0000313" key="5">
    <source>
        <dbReference type="EMBL" id="ELU01867.1"/>
    </source>
</evidence>
<dbReference type="PANTHER" id="PTHR11311">
    <property type="entry name" value="SPONDIN"/>
    <property type="match status" value="1"/>
</dbReference>
<reference evidence="6" key="3">
    <citation type="submission" date="2015-06" db="UniProtKB">
        <authorList>
            <consortium name="EnsemblMetazoa"/>
        </authorList>
    </citation>
    <scope>IDENTIFICATION</scope>
</reference>
<dbReference type="Pfam" id="PF19030">
    <property type="entry name" value="TSP1_ADAMTS"/>
    <property type="match status" value="3"/>
</dbReference>
<dbReference type="OrthoDB" id="5814848at2759"/>
<sequence length="1054" mass="118042">MSSKCHVAWVSYKWVRGSWSDCSLQHPEQTCGTGIAFRTVLCARSRDTVPVPDHYCSFRAPVHTMTCSIPCPQNCLVSAWSTWSQCLPETCRMEKARSKTGYRMRSRTVLQEGDHAGSLCPHLKEFQPCDYSPCYSWQSHLSSECYLKYPDMQCGEGVRNVTSTCISLHGTDVPSRLCFEAKPAETEACYMPCAQDCVTSHWSVWSACSRTCGTGRIAGYRTRWRDILAKEGEAGQPCPPVRLLLEKEKCNEVPCYTYYWEATPWSECHVVGGSCGTGKQFREIDCMKTGGEKVAAKRCPNEEAPNKSRNCTIPCQIDCFVSVFTDWSPCPVTCMNGTEEAPLQIRRRYIMTQPSRHGLPCPALQETKKCIDLPRCSSYHWKISEWSMCMFTKYYDTCGDGYRARDVHCYNEKDEHLAKEICIYELGIMPDISMPCSVPCEQETCVFSSWGEWGGCSRRCGGHRTRTRTMEAQTARIAVCYDNGQYPLQEKKYCGCPSFSPAPIGDWSQCILDVPSDMTPIEMSIGQLQPGHEHCGVGVRTQAVICKAMGDHNASAHVCGTEDFVEEMCFIPCPRDCEMSSWTSWSSCATSGRCGLGLQQRSRYMVESSLDGGRPCPDLIEGEEYQKRPCLRSCDEFKWSVGEWSMCTPLAIAGEGEDDCGPGVQSRIISCIRDTETDADGEMYDEEVSESNCDLTSRPKEVKHCQIPCPGDCVVTAWSSWSKCPQEVDRCDNGLSCHRYAWRYSNSTVCVLDEGMLCGMGRTHLHRICIRKTDGLPVEESFCDQNIHFREEEPCEVKCPVDCVLSRWSVWTECSQTCGLGMQSRSRSVVIATQNGGRQCPAPLTQQKPCSYVECFKWHLSDWGKCRVQDGACGYGTETRNVSCLRHDRVEVDVTLCPLEFRNHFEVNHNAPICVVTSCVVRMSAAENVFISVSWRLQIDSMDRLGPVPSTVRRRIFHRGLSLLFAACVVSFELQRGFEPERGRSLSTPKQEAYPALLTSGRLGRAREDTAPSTCGIALFGSEIDGRCGVDGTTVYESTAQSVAFYLLATVPEM</sequence>
<dbReference type="EMBL" id="KB304598">
    <property type="protein sequence ID" value="ELU01867.1"/>
    <property type="molecule type" value="Genomic_DNA"/>
</dbReference>
<dbReference type="SMART" id="SM00209">
    <property type="entry name" value="TSP1"/>
    <property type="match status" value="11"/>
</dbReference>
<dbReference type="InterPro" id="IPR051418">
    <property type="entry name" value="Spondin/Thrombospondin_T1"/>
</dbReference>
<dbReference type="OMA" id="DVYHDGY"/>
<feature type="domain" description="Spondin-like TSP1" evidence="4">
    <location>
        <begin position="319"/>
        <end position="373"/>
    </location>
</feature>
<protein>
    <recommendedName>
        <fullName evidence="4">Spondin-like TSP1 domain-containing protein</fullName>
    </recommendedName>
</protein>
<reference evidence="7" key="1">
    <citation type="submission" date="2012-12" db="EMBL/GenBank/DDBJ databases">
        <authorList>
            <person name="Hellsten U."/>
            <person name="Grimwood J."/>
            <person name="Chapman J.A."/>
            <person name="Shapiro H."/>
            <person name="Aerts A."/>
            <person name="Otillar R.P."/>
            <person name="Terry A.Y."/>
            <person name="Boore J.L."/>
            <person name="Simakov O."/>
            <person name="Marletaz F."/>
            <person name="Cho S.-J."/>
            <person name="Edsinger-Gonzales E."/>
            <person name="Havlak P."/>
            <person name="Kuo D.-H."/>
            <person name="Larsson T."/>
            <person name="Lv J."/>
            <person name="Arendt D."/>
            <person name="Savage R."/>
            <person name="Osoegawa K."/>
            <person name="de Jong P."/>
            <person name="Lindberg D.R."/>
            <person name="Seaver E.C."/>
            <person name="Weisblat D.A."/>
            <person name="Putnam N.H."/>
            <person name="Grigoriev I.V."/>
            <person name="Rokhsar D.S."/>
        </authorList>
    </citation>
    <scope>NUCLEOTIDE SEQUENCE</scope>
    <source>
        <strain evidence="7">I ESC-2004</strain>
    </source>
</reference>
<dbReference type="Pfam" id="PF00090">
    <property type="entry name" value="TSP_1"/>
    <property type="match status" value="1"/>
</dbReference>
<keyword evidence="1" id="KW-0732">Signal</keyword>
<evidence type="ECO:0000256" key="3">
    <source>
        <dbReference type="ARBA" id="ARBA00023180"/>
    </source>
</evidence>
<feature type="domain" description="Spondin-like TSP1" evidence="4">
    <location>
        <begin position="197"/>
        <end position="255"/>
    </location>
</feature>
<dbReference type="AlphaFoldDB" id="R7UF14"/>
<dbReference type="InterPro" id="IPR000884">
    <property type="entry name" value="TSP1_rpt"/>
</dbReference>
<keyword evidence="7" id="KW-1185">Reference proteome</keyword>
<dbReference type="SUPFAM" id="SSF82895">
    <property type="entry name" value="TSP-1 type 1 repeat"/>
    <property type="match status" value="8"/>
</dbReference>
<dbReference type="InterPro" id="IPR036383">
    <property type="entry name" value="TSP1_rpt_sf"/>
</dbReference>
<dbReference type="InterPro" id="IPR044004">
    <property type="entry name" value="TSP1_spondin_dom"/>
</dbReference>
<evidence type="ECO:0000256" key="2">
    <source>
        <dbReference type="ARBA" id="ARBA00023157"/>
    </source>
</evidence>
<name>R7UF14_CAPTE</name>
<dbReference type="FunFam" id="2.20.100.10:FF:000017">
    <property type="entry name" value="Thrombospondin type 1 domain containing 7A"/>
    <property type="match status" value="1"/>
</dbReference>
<dbReference type="GO" id="GO:0030036">
    <property type="term" value="P:actin cytoskeleton organization"/>
    <property type="evidence" value="ECO:0007669"/>
    <property type="project" value="TreeGrafter"/>
</dbReference>
<dbReference type="EnsemblMetazoa" id="CapteT191290">
    <property type="protein sequence ID" value="CapteP191290"/>
    <property type="gene ID" value="CapteG191290"/>
</dbReference>
<accession>R7UF14</accession>
<keyword evidence="3" id="KW-0325">Glycoprotein</keyword>
<feature type="domain" description="Spondin-like TSP1" evidence="4">
    <location>
        <begin position="75"/>
        <end position="134"/>
    </location>
</feature>
<keyword evidence="2" id="KW-1015">Disulfide bond</keyword>
<dbReference type="EMBL" id="AMQN01001688">
    <property type="status" value="NOT_ANNOTATED_CDS"/>
    <property type="molecule type" value="Genomic_DNA"/>
</dbReference>
<dbReference type="FunFam" id="2.20.100.10:FF:000019">
    <property type="entry name" value="Thrombospondin type 1 domain containing 7A"/>
    <property type="match status" value="1"/>
</dbReference>
<dbReference type="HOGENOM" id="CLU_299621_0_0_1"/>
<organism evidence="5">
    <name type="scientific">Capitella teleta</name>
    <name type="common">Polychaete worm</name>
    <dbReference type="NCBI Taxonomy" id="283909"/>
    <lineage>
        <taxon>Eukaryota</taxon>
        <taxon>Metazoa</taxon>
        <taxon>Spiralia</taxon>
        <taxon>Lophotrochozoa</taxon>
        <taxon>Annelida</taxon>
        <taxon>Polychaeta</taxon>
        <taxon>Sedentaria</taxon>
        <taxon>Scolecida</taxon>
        <taxon>Capitellidae</taxon>
        <taxon>Capitella</taxon>
    </lineage>
</organism>
<gene>
    <name evidence="5" type="ORF">CAPTEDRAFT_191290</name>
</gene>
<dbReference type="PROSITE" id="PS50092">
    <property type="entry name" value="TSP1"/>
    <property type="match status" value="10"/>
</dbReference>
<feature type="domain" description="Spondin-like TSP1" evidence="4">
    <location>
        <begin position="803"/>
        <end position="855"/>
    </location>
</feature>
<dbReference type="FunFam" id="2.20.100.10:FF:000014">
    <property type="entry name" value="Thrombospondin type 1 domain containing 7A"/>
    <property type="match status" value="1"/>
</dbReference>
<dbReference type="Pfam" id="PF19028">
    <property type="entry name" value="TSP1_spondin"/>
    <property type="match status" value="5"/>
</dbReference>
<dbReference type="Gene3D" id="2.20.100.10">
    <property type="entry name" value="Thrombospondin type-1 (TSP1) repeat"/>
    <property type="match status" value="8"/>
</dbReference>
<proteinExistence type="predicted"/>
<dbReference type="PANTHER" id="PTHR11311:SF30">
    <property type="entry name" value="SPONDIN-LIKE TSP1 DOMAIN-CONTAINING PROTEIN"/>
    <property type="match status" value="1"/>
</dbReference>
<dbReference type="STRING" id="283909.R7UF14"/>
<reference evidence="5 7" key="2">
    <citation type="journal article" date="2013" name="Nature">
        <title>Insights into bilaterian evolution from three spiralian genomes.</title>
        <authorList>
            <person name="Simakov O."/>
            <person name="Marletaz F."/>
            <person name="Cho S.J."/>
            <person name="Edsinger-Gonzales E."/>
            <person name="Havlak P."/>
            <person name="Hellsten U."/>
            <person name="Kuo D.H."/>
            <person name="Larsson T."/>
            <person name="Lv J."/>
            <person name="Arendt D."/>
            <person name="Savage R."/>
            <person name="Osoegawa K."/>
            <person name="de Jong P."/>
            <person name="Grimwood J."/>
            <person name="Chapman J.A."/>
            <person name="Shapiro H."/>
            <person name="Aerts A."/>
            <person name="Otillar R.P."/>
            <person name="Terry A.Y."/>
            <person name="Boore J.L."/>
            <person name="Grigoriev I.V."/>
            <person name="Lindberg D.R."/>
            <person name="Seaver E.C."/>
            <person name="Weisblat D.A."/>
            <person name="Putnam N.H."/>
            <person name="Rokhsar D.S."/>
        </authorList>
    </citation>
    <scope>NUCLEOTIDE SEQUENCE</scope>
    <source>
        <strain evidence="5 7">I ESC-2004</strain>
    </source>
</reference>
<feature type="domain" description="Spondin-like TSP1" evidence="4">
    <location>
        <begin position="577"/>
        <end position="630"/>
    </location>
</feature>
<evidence type="ECO:0000256" key="1">
    <source>
        <dbReference type="ARBA" id="ARBA00022729"/>
    </source>
</evidence>
<evidence type="ECO:0000313" key="7">
    <source>
        <dbReference type="Proteomes" id="UP000014760"/>
    </source>
</evidence>